<feature type="transmembrane region" description="Helical" evidence="1">
    <location>
        <begin position="43"/>
        <end position="66"/>
    </location>
</feature>
<keyword evidence="1" id="KW-0812">Transmembrane</keyword>
<geneLocation type="plasmid" evidence="2">
    <name>pT26-2</name>
</geneLocation>
<accession>D6MY32</accession>
<evidence type="ECO:0000256" key="1">
    <source>
        <dbReference type="SAM" id="Phobius"/>
    </source>
</evidence>
<gene>
    <name evidence="2" type="ORF">t26-9</name>
</gene>
<name>D6MY32_9EURY</name>
<keyword evidence="1" id="KW-0472">Membrane</keyword>
<dbReference type="AlphaFoldDB" id="D6MY32"/>
<proteinExistence type="predicted"/>
<keyword evidence="2" id="KW-0614">Plasmid</keyword>
<feature type="transmembrane region" description="Helical" evidence="1">
    <location>
        <begin position="20"/>
        <end position="36"/>
    </location>
</feature>
<keyword evidence="1" id="KW-1133">Transmembrane helix</keyword>
<dbReference type="RefSeq" id="WP_013087999.1">
    <property type="nucleotide sequence ID" value="NC_014116.1"/>
</dbReference>
<evidence type="ECO:0000313" key="2">
    <source>
        <dbReference type="EMBL" id="ADF80233.1"/>
    </source>
</evidence>
<dbReference type="EMBL" id="GU056179">
    <property type="protein sequence ID" value="ADF80233.1"/>
    <property type="molecule type" value="Genomic_DNA"/>
</dbReference>
<organism evidence="2">
    <name type="scientific">Thermococcus sp. 26/2</name>
    <dbReference type="NCBI Taxonomy" id="758583"/>
    <lineage>
        <taxon>Archaea</taxon>
        <taxon>Methanobacteriati</taxon>
        <taxon>Methanobacteriota</taxon>
        <taxon>Thermococci</taxon>
        <taxon>Thermococcales</taxon>
        <taxon>Thermococcaceae</taxon>
        <taxon>Thermococcus</taxon>
    </lineage>
</organism>
<reference evidence="2" key="1">
    <citation type="journal article" date="2010" name="Nucleic Acids Res.">
        <title>Two novel families of plasmids from hyperthermophilic archaea encoding new families of replication proteins.</title>
        <authorList>
            <person name="Soler N."/>
            <person name="Marguet E."/>
            <person name="Cortez D."/>
            <person name="Desnoues N."/>
            <person name="Keller J."/>
            <person name="van Tilbeurgh H."/>
            <person name="Sezonov G."/>
            <person name="Forterre P."/>
        </authorList>
    </citation>
    <scope>NUCLEOTIDE SEQUENCE</scope>
    <source>
        <strain evidence="2">26/2</strain>
        <plasmid evidence="2">pT26-2</plasmid>
    </source>
</reference>
<sequence length="83" mass="8728">MDANTVNSGIDAFKQIATAHPYLGLAILLFVIGALVRGKTALVFYALGALALLQSFGLFDTFISFLKQVPTLLKQLSSGLGGV</sequence>
<protein>
    <submittedName>
        <fullName evidence="2">T26-9p</fullName>
    </submittedName>
</protein>